<proteinExistence type="predicted"/>
<organism evidence="2 3">
    <name type="scientific">Mycena metata</name>
    <dbReference type="NCBI Taxonomy" id="1033252"/>
    <lineage>
        <taxon>Eukaryota</taxon>
        <taxon>Fungi</taxon>
        <taxon>Dikarya</taxon>
        <taxon>Basidiomycota</taxon>
        <taxon>Agaricomycotina</taxon>
        <taxon>Agaricomycetes</taxon>
        <taxon>Agaricomycetidae</taxon>
        <taxon>Agaricales</taxon>
        <taxon>Marasmiineae</taxon>
        <taxon>Mycenaceae</taxon>
        <taxon>Mycena</taxon>
    </lineage>
</organism>
<name>A0AAD7JE40_9AGAR</name>
<accession>A0AAD7JE40</accession>
<evidence type="ECO:0000313" key="2">
    <source>
        <dbReference type="EMBL" id="KAJ7762928.1"/>
    </source>
</evidence>
<comment type="caution">
    <text evidence="2">The sequence shown here is derived from an EMBL/GenBank/DDBJ whole genome shotgun (WGS) entry which is preliminary data.</text>
</comment>
<evidence type="ECO:0000259" key="1">
    <source>
        <dbReference type="Pfam" id="PF00646"/>
    </source>
</evidence>
<dbReference type="SUPFAM" id="SSF81383">
    <property type="entry name" value="F-box domain"/>
    <property type="match status" value="1"/>
</dbReference>
<feature type="domain" description="F-box" evidence="1">
    <location>
        <begin position="27"/>
        <end position="58"/>
    </location>
</feature>
<dbReference type="EMBL" id="JARKIB010000031">
    <property type="protein sequence ID" value="KAJ7762928.1"/>
    <property type="molecule type" value="Genomic_DNA"/>
</dbReference>
<dbReference type="InterPro" id="IPR001810">
    <property type="entry name" value="F-box_dom"/>
</dbReference>
<dbReference type="InterPro" id="IPR036047">
    <property type="entry name" value="F-box-like_dom_sf"/>
</dbReference>
<dbReference type="AlphaFoldDB" id="A0AAD7JE40"/>
<sequence>MRLGLTALRRVLQGITAARRAYPQTILPVEIWDIILNFLPDTALLRTACVCHTFNELSIGIYLGRNGLNMGSLTMHSHHLKALNLSCVAPSARSLVCNFWAFDVLRDLRRLLEVIKKSPNLTDVSLDWGHNLFQVHIFDNQVPYSPRSLLTTFLDVLSVLAHKTPGPVIIVTQAGIFKLRPEDILHWELGDWAETFRRFGRYRSKIRAKIGFSSQKCSFFAVPYGDDDRTSFPLANIHTVNVCSVQARSPAFSPFTLMAFPTSSLRLAPTPGLPAAALSAILPHITVPFLGLLYVFTDIHPGALSEFVGRHKHIKDIRLIRDALNEVSSFTKTTLCHPPRTLPYLTTLEGPDGLGLIDLLDAFDSPSVSTLRISCHPRCTAAHVAGLKSMLRRISFRTRPITLVLSSYVPSWCPPAVTIPISGEEQTIVGTAYCIEHVCIENGTFEEARMLLPWLAMLPALQEVEVVSVIYRSNRTAVGAERQDFLRDARAVLPSVVELVIGQRQL</sequence>
<dbReference type="Proteomes" id="UP001215598">
    <property type="component" value="Unassembled WGS sequence"/>
</dbReference>
<dbReference type="Pfam" id="PF00646">
    <property type="entry name" value="F-box"/>
    <property type="match status" value="1"/>
</dbReference>
<evidence type="ECO:0000313" key="3">
    <source>
        <dbReference type="Proteomes" id="UP001215598"/>
    </source>
</evidence>
<protein>
    <recommendedName>
        <fullName evidence="1">F-box domain-containing protein</fullName>
    </recommendedName>
</protein>
<reference evidence="2" key="1">
    <citation type="submission" date="2023-03" db="EMBL/GenBank/DDBJ databases">
        <title>Massive genome expansion in bonnet fungi (Mycena s.s.) driven by repeated elements and novel gene families across ecological guilds.</title>
        <authorList>
            <consortium name="Lawrence Berkeley National Laboratory"/>
            <person name="Harder C.B."/>
            <person name="Miyauchi S."/>
            <person name="Viragh M."/>
            <person name="Kuo A."/>
            <person name="Thoen E."/>
            <person name="Andreopoulos B."/>
            <person name="Lu D."/>
            <person name="Skrede I."/>
            <person name="Drula E."/>
            <person name="Henrissat B."/>
            <person name="Morin E."/>
            <person name="Kohler A."/>
            <person name="Barry K."/>
            <person name="LaButti K."/>
            <person name="Morin E."/>
            <person name="Salamov A."/>
            <person name="Lipzen A."/>
            <person name="Mereny Z."/>
            <person name="Hegedus B."/>
            <person name="Baldrian P."/>
            <person name="Stursova M."/>
            <person name="Weitz H."/>
            <person name="Taylor A."/>
            <person name="Grigoriev I.V."/>
            <person name="Nagy L.G."/>
            <person name="Martin F."/>
            <person name="Kauserud H."/>
        </authorList>
    </citation>
    <scope>NUCLEOTIDE SEQUENCE</scope>
    <source>
        <strain evidence="2">CBHHK182m</strain>
    </source>
</reference>
<keyword evidence="3" id="KW-1185">Reference proteome</keyword>
<gene>
    <name evidence="2" type="ORF">B0H16DRAFT_1528171</name>
</gene>